<dbReference type="EMBL" id="KZ992430">
    <property type="protein sequence ID" value="RKP10980.1"/>
    <property type="molecule type" value="Genomic_DNA"/>
</dbReference>
<name>A0A4P9XZR5_9FUNG</name>
<dbReference type="STRING" id="78915.A0A4P9XZR5"/>
<dbReference type="AlphaFoldDB" id="A0A4P9XZR5"/>
<evidence type="ECO:0000313" key="3">
    <source>
        <dbReference type="Proteomes" id="UP000271241"/>
    </source>
</evidence>
<evidence type="ECO:0000313" key="2">
    <source>
        <dbReference type="EMBL" id="RKP10980.1"/>
    </source>
</evidence>
<feature type="transmembrane region" description="Helical" evidence="1">
    <location>
        <begin position="86"/>
        <end position="105"/>
    </location>
</feature>
<keyword evidence="1" id="KW-1133">Transmembrane helix</keyword>
<sequence>MPNPLLDSDLRTPILTGAAGCALAGSFAGSLLSVVRARPFWSFTLGTAVNCGMVGFTYLATRTMILQEQLERQREAGYIPHATDENLLFSSAIAGGVTGGIWTGALRGPRGVLPGFVMFALLAGSGQWGWTTARRFRQQVIVASSGSVRSNETAWDVFRASMYQQWNDWCFQMGQRIDWLPMRKMTATEYRTHLQERLALVNAELEDLERELAAAT</sequence>
<dbReference type="PANTHER" id="PTHR41390:SF1">
    <property type="entry name" value="NADH-UBIQUINONE OXIDOREDUCTASE 213 KDA SUBUNIT"/>
    <property type="match status" value="1"/>
</dbReference>
<keyword evidence="1" id="KW-0812">Transmembrane</keyword>
<keyword evidence="1" id="KW-0472">Membrane</keyword>
<feature type="transmembrane region" description="Helical" evidence="1">
    <location>
        <begin position="111"/>
        <end position="130"/>
    </location>
</feature>
<reference evidence="3" key="1">
    <citation type="journal article" date="2018" name="Nat. Microbiol.">
        <title>Leveraging single-cell genomics to expand the fungal tree of life.</title>
        <authorList>
            <person name="Ahrendt S.R."/>
            <person name="Quandt C.A."/>
            <person name="Ciobanu D."/>
            <person name="Clum A."/>
            <person name="Salamov A."/>
            <person name="Andreopoulos B."/>
            <person name="Cheng J.F."/>
            <person name="Woyke T."/>
            <person name="Pelin A."/>
            <person name="Henrissat B."/>
            <person name="Reynolds N.K."/>
            <person name="Benny G.L."/>
            <person name="Smith M.E."/>
            <person name="James T.Y."/>
            <person name="Grigoriev I.V."/>
        </authorList>
    </citation>
    <scope>NUCLEOTIDE SEQUENCE [LARGE SCALE GENOMIC DNA]</scope>
    <source>
        <strain evidence="3">RSA 1356</strain>
    </source>
</reference>
<feature type="transmembrane region" description="Helical" evidence="1">
    <location>
        <begin position="40"/>
        <end position="65"/>
    </location>
</feature>
<gene>
    <name evidence="2" type="ORF">THASP1DRAFT_27226</name>
</gene>
<keyword evidence="3" id="KW-1185">Reference proteome</keyword>
<dbReference type="Proteomes" id="UP000271241">
    <property type="component" value="Unassembled WGS sequence"/>
</dbReference>
<evidence type="ECO:0008006" key="4">
    <source>
        <dbReference type="Google" id="ProtNLM"/>
    </source>
</evidence>
<organism evidence="2 3">
    <name type="scientific">Thamnocephalis sphaerospora</name>
    <dbReference type="NCBI Taxonomy" id="78915"/>
    <lineage>
        <taxon>Eukaryota</taxon>
        <taxon>Fungi</taxon>
        <taxon>Fungi incertae sedis</taxon>
        <taxon>Zoopagomycota</taxon>
        <taxon>Zoopagomycotina</taxon>
        <taxon>Zoopagomycetes</taxon>
        <taxon>Zoopagales</taxon>
        <taxon>Sigmoideomycetaceae</taxon>
        <taxon>Thamnocephalis</taxon>
    </lineage>
</organism>
<evidence type="ECO:0000256" key="1">
    <source>
        <dbReference type="SAM" id="Phobius"/>
    </source>
</evidence>
<proteinExistence type="predicted"/>
<dbReference type="OrthoDB" id="5565730at2759"/>
<accession>A0A4P9XZR5</accession>
<protein>
    <recommendedName>
        <fullName evidence="4">Tim17/Tim22/Tim23/Pmp24 family-domain-containing protein</fullName>
    </recommendedName>
</protein>
<feature type="transmembrane region" description="Helical" evidence="1">
    <location>
        <begin position="12"/>
        <end position="34"/>
    </location>
</feature>
<dbReference type="PANTHER" id="PTHR41390">
    <property type="entry name" value="CHROMOSOME 7, WHOLE GENOME SHOTGUN SEQUENCE"/>
    <property type="match status" value="1"/>
</dbReference>